<proteinExistence type="predicted"/>
<gene>
    <name evidence="1" type="ORF">KL86CIT2_30014</name>
    <name evidence="2" type="ORF">KM92CIT3_80803</name>
</gene>
<dbReference type="AlphaFoldDB" id="A0A212IN45"/>
<evidence type="ECO:0000313" key="2">
    <source>
        <dbReference type="EMBL" id="SBV68274.1"/>
    </source>
</evidence>
<accession>A0A212IN45</accession>
<reference evidence="2" key="1">
    <citation type="submission" date="2016-04" db="EMBL/GenBank/DDBJ databases">
        <authorList>
            <person name="Evans L.H."/>
            <person name="Alamgir A."/>
            <person name="Owens N."/>
            <person name="Weber N.D."/>
            <person name="Virtaneva K."/>
            <person name="Barbian K."/>
            <person name="Babar A."/>
            <person name="Rosenke K."/>
        </authorList>
    </citation>
    <scope>NUCLEOTIDE SEQUENCE</scope>
    <source>
        <strain evidence="1">86-2</strain>
        <strain evidence="2">92-3</strain>
    </source>
</reference>
<name>A0A212IN45_9ENTR</name>
<protein>
    <submittedName>
        <fullName evidence="2">Uncharacterized protein</fullName>
    </submittedName>
</protein>
<organism evidence="2">
    <name type="scientific">uncultured Citrobacter sp</name>
    <dbReference type="NCBI Taxonomy" id="200446"/>
    <lineage>
        <taxon>Bacteria</taxon>
        <taxon>Pseudomonadati</taxon>
        <taxon>Pseudomonadota</taxon>
        <taxon>Gammaproteobacteria</taxon>
        <taxon>Enterobacterales</taxon>
        <taxon>Enterobacteriaceae</taxon>
        <taxon>Citrobacter</taxon>
        <taxon>environmental samples</taxon>
    </lineage>
</organism>
<dbReference type="EMBL" id="FLUA01000027">
    <property type="protein sequence ID" value="SBV63342.1"/>
    <property type="molecule type" value="Genomic_DNA"/>
</dbReference>
<evidence type="ECO:0000313" key="1">
    <source>
        <dbReference type="EMBL" id="SBV63342.1"/>
    </source>
</evidence>
<dbReference type="RefSeq" id="WP_181635567.1">
    <property type="nucleotide sequence ID" value="NZ_LT598669.1"/>
</dbReference>
<sequence length="150" mass="16719">MAELLEAKNVTVKDRAGNDVTFIIGKFPAIAAREIAAKYPTSIAALAKQWEENQYAESEKIMLKAMTFVERVLDDGSTIRLSTAALVDNHVPDGEALMRLEKELLEYNFSFFEKFTRSISSGGIVQNMIKLITSTLTSSLQQSSRQDKQP</sequence>
<dbReference type="EMBL" id="FLUB01000020">
    <property type="protein sequence ID" value="SBV68274.1"/>
    <property type="molecule type" value="Genomic_DNA"/>
</dbReference>